<sequence>MLVVLFIVNLSLIIYGLILSYWTLKKRHRFIVYRDEKNQYKVSLIHLNTLNFFELESYKKTSLFRFTLKSYFHYLMYQFENETDSKDLLKIFKKQQEKNKARIKFFKK</sequence>
<dbReference type="AlphaFoldDB" id="A0A919C5Z6"/>
<keyword evidence="1" id="KW-0472">Membrane</keyword>
<comment type="caution">
    <text evidence="2">The sequence shown here is derived from an EMBL/GenBank/DDBJ whole genome shotgun (WGS) entry which is preliminary data.</text>
</comment>
<organism evidence="2 3">
    <name type="scientific">Streptomyces cinnamoneus</name>
    <name type="common">Streptoverticillium cinnamoneum</name>
    <dbReference type="NCBI Taxonomy" id="53446"/>
    <lineage>
        <taxon>Bacteria</taxon>
        <taxon>Bacillati</taxon>
        <taxon>Actinomycetota</taxon>
        <taxon>Actinomycetes</taxon>
        <taxon>Kitasatosporales</taxon>
        <taxon>Streptomycetaceae</taxon>
        <taxon>Streptomyces</taxon>
        <taxon>Streptomyces cinnamoneus group</taxon>
    </lineage>
</organism>
<keyword evidence="1" id="KW-0812">Transmembrane</keyword>
<evidence type="ECO:0000313" key="2">
    <source>
        <dbReference type="EMBL" id="GHC75595.1"/>
    </source>
</evidence>
<evidence type="ECO:0000256" key="1">
    <source>
        <dbReference type="SAM" id="Phobius"/>
    </source>
</evidence>
<name>A0A919C5Z6_STRCJ</name>
<accession>A0A919C5Z6</accession>
<gene>
    <name evidence="2" type="ORF">GCM10010507_63460</name>
</gene>
<keyword evidence="1" id="KW-1133">Transmembrane helix</keyword>
<reference evidence="2" key="1">
    <citation type="journal article" date="2014" name="Int. J. Syst. Evol. Microbiol.">
        <title>Complete genome sequence of Corynebacterium casei LMG S-19264T (=DSM 44701T), isolated from a smear-ripened cheese.</title>
        <authorList>
            <consortium name="US DOE Joint Genome Institute (JGI-PGF)"/>
            <person name="Walter F."/>
            <person name="Albersmeier A."/>
            <person name="Kalinowski J."/>
            <person name="Ruckert C."/>
        </authorList>
    </citation>
    <scope>NUCLEOTIDE SEQUENCE</scope>
    <source>
        <strain evidence="2">JCM 4633</strain>
    </source>
</reference>
<dbReference type="Proteomes" id="UP000646244">
    <property type="component" value="Unassembled WGS sequence"/>
</dbReference>
<reference evidence="2" key="2">
    <citation type="submission" date="2020-09" db="EMBL/GenBank/DDBJ databases">
        <authorList>
            <person name="Sun Q."/>
            <person name="Ohkuma M."/>
        </authorList>
    </citation>
    <scope>NUCLEOTIDE SEQUENCE</scope>
    <source>
        <strain evidence="2">JCM 4633</strain>
    </source>
</reference>
<dbReference type="EMBL" id="BMVB01000072">
    <property type="protein sequence ID" value="GHC75595.1"/>
    <property type="molecule type" value="Genomic_DNA"/>
</dbReference>
<evidence type="ECO:0000313" key="3">
    <source>
        <dbReference type="Proteomes" id="UP000646244"/>
    </source>
</evidence>
<feature type="transmembrane region" description="Helical" evidence="1">
    <location>
        <begin position="6"/>
        <end position="24"/>
    </location>
</feature>
<proteinExistence type="predicted"/>
<protein>
    <submittedName>
        <fullName evidence="2">Uncharacterized protein</fullName>
    </submittedName>
</protein>